<proteinExistence type="predicted"/>
<dbReference type="InterPro" id="IPR047990">
    <property type="entry name" value="DLW39-like"/>
</dbReference>
<gene>
    <name evidence="1" type="ORF">P5G52_02815</name>
</gene>
<evidence type="ECO:0000313" key="2">
    <source>
        <dbReference type="Proteomes" id="UP001174209"/>
    </source>
</evidence>
<name>A0ABT8JX86_9MICC</name>
<dbReference type="EMBL" id="JAROCG010000001">
    <property type="protein sequence ID" value="MDN4609789.1"/>
    <property type="molecule type" value="Genomic_DNA"/>
</dbReference>
<accession>A0ABT8JX86</accession>
<evidence type="ECO:0000313" key="1">
    <source>
        <dbReference type="EMBL" id="MDN4609789.1"/>
    </source>
</evidence>
<sequence>MKKLLIAAAAAASVLVYKRWQDSEKSKSVWSNATDDVA</sequence>
<dbReference type="Proteomes" id="UP001174209">
    <property type="component" value="Unassembled WGS sequence"/>
</dbReference>
<protein>
    <submittedName>
        <fullName evidence="1">DLW-39 family protein</fullName>
    </submittedName>
</protein>
<dbReference type="NCBIfam" id="NF038356">
    <property type="entry name" value="actino_DLW39"/>
    <property type="match status" value="1"/>
</dbReference>
<comment type="caution">
    <text evidence="1">The sequence shown here is derived from an EMBL/GenBank/DDBJ whole genome shotgun (WGS) entry which is preliminary data.</text>
</comment>
<organism evidence="1 2">
    <name type="scientific">Arthrobacter burdickii</name>
    <dbReference type="NCBI Taxonomy" id="3035920"/>
    <lineage>
        <taxon>Bacteria</taxon>
        <taxon>Bacillati</taxon>
        <taxon>Actinomycetota</taxon>
        <taxon>Actinomycetes</taxon>
        <taxon>Micrococcales</taxon>
        <taxon>Micrococcaceae</taxon>
        <taxon>Arthrobacter</taxon>
    </lineage>
</organism>
<dbReference type="RefSeq" id="WP_301224476.1">
    <property type="nucleotide sequence ID" value="NZ_JAROCG010000001.1"/>
</dbReference>
<keyword evidence="2" id="KW-1185">Reference proteome</keyword>
<reference evidence="1" key="1">
    <citation type="submission" date="2023-06" db="EMBL/GenBank/DDBJ databases">
        <title>MT1 and MT2 Draft Genomes of Novel Species.</title>
        <authorList>
            <person name="Venkateswaran K."/>
        </authorList>
    </citation>
    <scope>NUCLEOTIDE SEQUENCE</scope>
    <source>
        <strain evidence="1">IIF3SC-B10</strain>
    </source>
</reference>